<evidence type="ECO:0000256" key="1">
    <source>
        <dbReference type="ARBA" id="ARBA00004437"/>
    </source>
</evidence>
<dbReference type="AlphaFoldDB" id="A0AAW0Y971"/>
<comment type="subcellular location">
    <subcellularLocation>
        <location evidence="2">Cytoplasm</location>
    </subcellularLocation>
    <subcellularLocation>
        <location evidence="1">Photoreceptor inner segment</location>
    </subcellularLocation>
</comment>
<proteinExistence type="predicted"/>
<evidence type="ECO:0000313" key="7">
    <source>
        <dbReference type="Proteomes" id="UP001445076"/>
    </source>
</evidence>
<organism evidence="6 7">
    <name type="scientific">Cherax quadricarinatus</name>
    <name type="common">Australian red claw crayfish</name>
    <dbReference type="NCBI Taxonomy" id="27406"/>
    <lineage>
        <taxon>Eukaryota</taxon>
        <taxon>Metazoa</taxon>
        <taxon>Ecdysozoa</taxon>
        <taxon>Arthropoda</taxon>
        <taxon>Crustacea</taxon>
        <taxon>Multicrustacea</taxon>
        <taxon>Malacostraca</taxon>
        <taxon>Eumalacostraca</taxon>
        <taxon>Eucarida</taxon>
        <taxon>Decapoda</taxon>
        <taxon>Pleocyemata</taxon>
        <taxon>Astacidea</taxon>
        <taxon>Parastacoidea</taxon>
        <taxon>Parastacidae</taxon>
        <taxon>Cherax</taxon>
    </lineage>
</organism>
<evidence type="ECO:0000256" key="4">
    <source>
        <dbReference type="ARBA" id="ARBA00024819"/>
    </source>
</evidence>
<comment type="function">
    <text evidence="4">May be involved in photoreceptor outer segment disk morphogenesis.</text>
</comment>
<accession>A0AAW0Y971</accession>
<evidence type="ECO:0000256" key="5">
    <source>
        <dbReference type="ARBA" id="ARBA00026215"/>
    </source>
</evidence>
<dbReference type="Pfam" id="PF14996">
    <property type="entry name" value="RMP"/>
    <property type="match status" value="1"/>
</dbReference>
<name>A0AAW0Y971_CHEQU</name>
<dbReference type="EMBL" id="JARKIK010000003">
    <property type="protein sequence ID" value="KAK8753255.1"/>
    <property type="molecule type" value="Genomic_DNA"/>
</dbReference>
<keyword evidence="7" id="KW-1185">Reference proteome</keyword>
<evidence type="ECO:0000256" key="3">
    <source>
        <dbReference type="ARBA" id="ARBA00022490"/>
    </source>
</evidence>
<dbReference type="InterPro" id="IPR029239">
    <property type="entry name" value="CFAP418"/>
</dbReference>
<feature type="non-terminal residue" evidence="6">
    <location>
        <position position="101"/>
    </location>
</feature>
<dbReference type="GO" id="GO:0005829">
    <property type="term" value="C:cytosol"/>
    <property type="evidence" value="ECO:0007669"/>
    <property type="project" value="TreeGrafter"/>
</dbReference>
<evidence type="ECO:0000256" key="2">
    <source>
        <dbReference type="ARBA" id="ARBA00004496"/>
    </source>
</evidence>
<comment type="caution">
    <text evidence="6">The sequence shown here is derived from an EMBL/GenBank/DDBJ whole genome shotgun (WGS) entry which is preliminary data.</text>
</comment>
<sequence>MPILSGTSCPKGMSTGATIRACDKLRCVACDSSVIMIDGFSWGNMTDYLFLRNNYPEVSRLRARLDSQRGSRAYACQCQHNSVRETKNIKSEYHLKWVCGG</sequence>
<reference evidence="6 7" key="1">
    <citation type="journal article" date="2024" name="BMC Genomics">
        <title>Genome assembly of redclaw crayfish (Cherax quadricarinatus) provides insights into its immune adaptation and hypoxia tolerance.</title>
        <authorList>
            <person name="Liu Z."/>
            <person name="Zheng J."/>
            <person name="Li H."/>
            <person name="Fang K."/>
            <person name="Wang S."/>
            <person name="He J."/>
            <person name="Zhou D."/>
            <person name="Weng S."/>
            <person name="Chi M."/>
            <person name="Gu Z."/>
            <person name="He J."/>
            <person name="Li F."/>
            <person name="Wang M."/>
        </authorList>
    </citation>
    <scope>NUCLEOTIDE SEQUENCE [LARGE SCALE GENOMIC DNA]</scope>
    <source>
        <strain evidence="6">ZL_2023a</strain>
    </source>
</reference>
<dbReference type="PANTHER" id="PTHR33958">
    <property type="entry name" value="PROTEIN C8ORF37"/>
    <property type="match status" value="1"/>
</dbReference>
<keyword evidence="3" id="KW-0963">Cytoplasm</keyword>
<dbReference type="GO" id="GO:0001917">
    <property type="term" value="C:photoreceptor inner segment"/>
    <property type="evidence" value="ECO:0007669"/>
    <property type="project" value="UniProtKB-SubCell"/>
</dbReference>
<dbReference type="PANTHER" id="PTHR33958:SF1">
    <property type="entry name" value="CILIA- AND FLAGELLA-ASSOCIATED PROTEIN 418"/>
    <property type="match status" value="1"/>
</dbReference>
<evidence type="ECO:0000313" key="6">
    <source>
        <dbReference type="EMBL" id="KAK8753255.1"/>
    </source>
</evidence>
<dbReference type="Proteomes" id="UP001445076">
    <property type="component" value="Unassembled WGS sequence"/>
</dbReference>
<gene>
    <name evidence="6" type="ORF">OTU49_003584</name>
</gene>
<protein>
    <recommendedName>
        <fullName evidence="5">Cilia- and flagella-associated protein 418</fullName>
    </recommendedName>
</protein>